<keyword evidence="2" id="KW-0812">Transmembrane</keyword>
<dbReference type="Gene3D" id="2.60.120.430">
    <property type="entry name" value="Galactose-binding lectin"/>
    <property type="match status" value="1"/>
</dbReference>
<keyword evidence="2" id="KW-1133">Transmembrane helix</keyword>
<dbReference type="PANTHER" id="PTHR33428:SF14">
    <property type="entry name" value="CARBOXYLESTERASE TYPE B DOMAIN-CONTAINING PROTEIN"/>
    <property type="match status" value="1"/>
</dbReference>
<dbReference type="Pfam" id="PF07224">
    <property type="entry name" value="Chlorophyllase"/>
    <property type="match status" value="1"/>
</dbReference>
<evidence type="ECO:0000313" key="3">
    <source>
        <dbReference type="EMBL" id="TWJ11973.1"/>
    </source>
</evidence>
<reference evidence="3 4" key="1">
    <citation type="journal article" date="2013" name="Stand. Genomic Sci.">
        <title>Genomic Encyclopedia of Type Strains, Phase I: The one thousand microbial genomes (KMG-I) project.</title>
        <authorList>
            <person name="Kyrpides N.C."/>
            <person name="Woyke T."/>
            <person name="Eisen J.A."/>
            <person name="Garrity G."/>
            <person name="Lilburn T.G."/>
            <person name="Beck B.J."/>
            <person name="Whitman W.B."/>
            <person name="Hugenholtz P."/>
            <person name="Klenk H.P."/>
        </authorList>
    </citation>
    <scope>NUCLEOTIDE SEQUENCE [LARGE SCALE GENOMIC DNA]</scope>
    <source>
        <strain evidence="3 4">DSM 45044</strain>
    </source>
</reference>
<keyword evidence="4" id="KW-1185">Reference proteome</keyword>
<name>A0A562V2C1_9ACTN</name>
<dbReference type="Proteomes" id="UP000321617">
    <property type="component" value="Unassembled WGS sequence"/>
</dbReference>
<feature type="transmembrane region" description="Helical" evidence="2">
    <location>
        <begin position="67"/>
        <end position="89"/>
    </location>
</feature>
<comment type="caution">
    <text evidence="3">The sequence shown here is derived from an EMBL/GenBank/DDBJ whole genome shotgun (WGS) entry which is preliminary data.</text>
</comment>
<feature type="transmembrane region" description="Helical" evidence="2">
    <location>
        <begin position="121"/>
        <end position="145"/>
    </location>
</feature>
<feature type="transmembrane region" description="Helical" evidence="2">
    <location>
        <begin position="96"/>
        <end position="115"/>
    </location>
</feature>
<dbReference type="InterPro" id="IPR017395">
    <property type="entry name" value="Chlorophyllase-like"/>
</dbReference>
<evidence type="ECO:0000313" key="4">
    <source>
        <dbReference type="Proteomes" id="UP000321617"/>
    </source>
</evidence>
<protein>
    <submittedName>
        <fullName evidence="3">Chlorophyllase-like protein</fullName>
    </submittedName>
</protein>
<feature type="region of interest" description="Disordered" evidence="1">
    <location>
        <begin position="182"/>
        <end position="207"/>
    </location>
</feature>
<feature type="transmembrane region" description="Helical" evidence="2">
    <location>
        <begin position="157"/>
        <end position="176"/>
    </location>
</feature>
<evidence type="ECO:0000256" key="1">
    <source>
        <dbReference type="SAM" id="MobiDB-lite"/>
    </source>
</evidence>
<gene>
    <name evidence="3" type="ORF">LX16_2716</name>
</gene>
<organism evidence="3 4">
    <name type="scientific">Stackebrandtia albiflava</name>
    <dbReference type="NCBI Taxonomy" id="406432"/>
    <lineage>
        <taxon>Bacteria</taxon>
        <taxon>Bacillati</taxon>
        <taxon>Actinomycetota</taxon>
        <taxon>Actinomycetes</taxon>
        <taxon>Glycomycetales</taxon>
        <taxon>Glycomycetaceae</taxon>
        <taxon>Stackebrandtia</taxon>
    </lineage>
</organism>
<feature type="transmembrane region" description="Helical" evidence="2">
    <location>
        <begin position="30"/>
        <end position="52"/>
    </location>
</feature>
<sequence>MTTPADPKGHETKRRRGLRRWGRISERPRPAWWGAAIAVAVGTAAIVTWNYLDQLVPGTGGVLATQALLNLAIAAGAAAVLTGLLFVTVGRFAALPWWYVWTSVTCVVLLVTLGTGASLTAWLAAAAVLFVGGSLLGAAVGGLLPHSGRRPVSLRDARVVMPAVAVVILLVPAVWLTTATQGPPTGPDVAPVPSAVKDDPAAPGGFRTGFLTYGSGSDRREEYGESADLRSTPVDGSRILKGWNADRRELWGFDADALPVNGMVWYPKGDGPFPLVLIAHGNKSSATESEAGYRYLAELLASHGFIVASVDQNFLNTGPLDRSGGLTGANIARGWLLLEHLRAWREWNEDPDSGFAGKVNLDDVGLVGHSRGGEAIAVAAHLQTLDRLPEDHSVTLDYDFGIRSLLAFAPSDGQYRPDDAPITLTDVNYLTVQGSHDADVTGFEGLDQYERISFTGREPAVKSALFVERANHGQFNTRWGNRDVGNGLPKHFIDTGALLAAEEQRRVAQVYAVSFLRGTLTDDTRLLDVLRDPRAAADWLPDTGYVSQFRDSGMTSAEESAVIPQGFTAAETIPLQLRNGPGEDEVRSLTWESGTAAALAVETAPEPEATHVVFDAVAMTGDDALADAITVELTDDSGDRATVPPEMPLPHLVNGQYLKAAWMHTDPLTAPVLQTHRIPLTAFTDANPEFDPSRVVTVTLSFDDSVGGTVLVDDVGLNTTP</sequence>
<dbReference type="AlphaFoldDB" id="A0A562V2C1"/>
<dbReference type="Gene3D" id="3.40.50.1820">
    <property type="entry name" value="alpha/beta hydrolase"/>
    <property type="match status" value="1"/>
</dbReference>
<dbReference type="SUPFAM" id="SSF53474">
    <property type="entry name" value="alpha/beta-Hydrolases"/>
    <property type="match status" value="1"/>
</dbReference>
<accession>A0A562V2C1</accession>
<dbReference type="InterPro" id="IPR029058">
    <property type="entry name" value="AB_hydrolase_fold"/>
</dbReference>
<proteinExistence type="predicted"/>
<dbReference type="PANTHER" id="PTHR33428">
    <property type="entry name" value="CHLOROPHYLLASE-2, CHLOROPLASTIC"/>
    <property type="match status" value="1"/>
</dbReference>
<dbReference type="EMBL" id="VLLL01000006">
    <property type="protein sequence ID" value="TWJ11973.1"/>
    <property type="molecule type" value="Genomic_DNA"/>
</dbReference>
<evidence type="ECO:0000256" key="2">
    <source>
        <dbReference type="SAM" id="Phobius"/>
    </source>
</evidence>
<keyword evidence="2" id="KW-0472">Membrane</keyword>